<dbReference type="Gene3D" id="3.20.20.100">
    <property type="entry name" value="NADP-dependent oxidoreductase domain"/>
    <property type="match status" value="1"/>
</dbReference>
<dbReference type="InterPro" id="IPR036812">
    <property type="entry name" value="NAD(P)_OxRdtase_dom_sf"/>
</dbReference>
<evidence type="ECO:0000313" key="3">
    <source>
        <dbReference type="Proteomes" id="UP001596135"/>
    </source>
</evidence>
<proteinExistence type="predicted"/>
<dbReference type="Proteomes" id="UP001596135">
    <property type="component" value="Unassembled WGS sequence"/>
</dbReference>
<evidence type="ECO:0000313" key="2">
    <source>
        <dbReference type="EMBL" id="MFC6043958.1"/>
    </source>
</evidence>
<keyword evidence="3" id="KW-1185">Reference proteome</keyword>
<dbReference type="EMBL" id="JBHSRJ010000004">
    <property type="protein sequence ID" value="MFC6043958.1"/>
    <property type="molecule type" value="Genomic_DNA"/>
</dbReference>
<dbReference type="Pfam" id="PF00248">
    <property type="entry name" value="Aldo_ket_red"/>
    <property type="match status" value="1"/>
</dbReference>
<name>A0ABW1LKI4_9ACTN</name>
<evidence type="ECO:0000259" key="1">
    <source>
        <dbReference type="Pfam" id="PF00248"/>
    </source>
</evidence>
<dbReference type="RefSeq" id="WP_379154463.1">
    <property type="nucleotide sequence ID" value="NZ_JBHSRJ010000004.1"/>
</dbReference>
<dbReference type="PANTHER" id="PTHR43364">
    <property type="entry name" value="NADH-SPECIFIC METHYLGLYOXAL REDUCTASE-RELATED"/>
    <property type="match status" value="1"/>
</dbReference>
<organism evidence="2 3">
    <name type="scientific">Nocardioides hankookensis</name>
    <dbReference type="NCBI Taxonomy" id="443157"/>
    <lineage>
        <taxon>Bacteria</taxon>
        <taxon>Bacillati</taxon>
        <taxon>Actinomycetota</taxon>
        <taxon>Actinomycetes</taxon>
        <taxon>Propionibacteriales</taxon>
        <taxon>Nocardioidaceae</taxon>
        <taxon>Nocardioides</taxon>
    </lineage>
</organism>
<reference evidence="3" key="1">
    <citation type="journal article" date="2019" name="Int. J. Syst. Evol. Microbiol.">
        <title>The Global Catalogue of Microorganisms (GCM) 10K type strain sequencing project: providing services to taxonomists for standard genome sequencing and annotation.</title>
        <authorList>
            <consortium name="The Broad Institute Genomics Platform"/>
            <consortium name="The Broad Institute Genome Sequencing Center for Infectious Disease"/>
            <person name="Wu L."/>
            <person name="Ma J."/>
        </authorList>
    </citation>
    <scope>NUCLEOTIDE SEQUENCE [LARGE SCALE GENOMIC DNA]</scope>
    <source>
        <strain evidence="3">CCUG 54522</strain>
    </source>
</reference>
<dbReference type="InterPro" id="IPR050523">
    <property type="entry name" value="AKR_Detox_Biosynth"/>
</dbReference>
<dbReference type="SUPFAM" id="SSF51430">
    <property type="entry name" value="NAD(P)-linked oxidoreductase"/>
    <property type="match status" value="1"/>
</dbReference>
<protein>
    <submittedName>
        <fullName evidence="2">Aldo/keto reductase</fullName>
    </submittedName>
</protein>
<accession>A0ABW1LKI4</accession>
<dbReference type="PANTHER" id="PTHR43364:SF6">
    <property type="entry name" value="OXIDOREDUCTASE-RELATED"/>
    <property type="match status" value="1"/>
</dbReference>
<gene>
    <name evidence="2" type="ORF">ACFPYL_12760</name>
</gene>
<feature type="domain" description="NADP-dependent oxidoreductase" evidence="1">
    <location>
        <begin position="3"/>
        <end position="290"/>
    </location>
</feature>
<sequence length="303" mass="33038">MQLVLGTMYFGTRTDEATSYALLDRFVAAGGRILDTANCYSFWTSPTGRGGQSEALLGRWLAANPGLRDELVIATKVGVEPTDDGGVEGLSAPVIERESVRSLERLGVDVIDLYWAHGEDRATDLEETVGAFGALVERGVVRRLGVSNHPTWRVERGRALAERLGVEPWTALQLTTSYVEPRPGAQVPGKDHRFGFVSDETADYLETHPEIDLWVYSPLVQGSYDRADRPFPEAYDHPGTTERLAALTRVAEAHGVPRSQVVLAWMLRRGWKPIVGVSSVDQLDSALASVQLGADLLGADSLP</sequence>
<dbReference type="InterPro" id="IPR023210">
    <property type="entry name" value="NADP_OxRdtase_dom"/>
</dbReference>
<comment type="caution">
    <text evidence="2">The sequence shown here is derived from an EMBL/GenBank/DDBJ whole genome shotgun (WGS) entry which is preliminary data.</text>
</comment>